<evidence type="ECO:0000256" key="1">
    <source>
        <dbReference type="SAM" id="MobiDB-lite"/>
    </source>
</evidence>
<dbReference type="Proteomes" id="UP000770661">
    <property type="component" value="Unassembled WGS sequence"/>
</dbReference>
<keyword evidence="3" id="KW-1185">Reference proteome</keyword>
<dbReference type="AlphaFoldDB" id="A0A8J4YCA0"/>
<proteinExistence type="predicted"/>
<accession>A0A8J4YCA0</accession>
<feature type="region of interest" description="Disordered" evidence="1">
    <location>
        <begin position="1"/>
        <end position="46"/>
    </location>
</feature>
<evidence type="ECO:0000313" key="3">
    <source>
        <dbReference type="Proteomes" id="UP000770661"/>
    </source>
</evidence>
<dbReference type="EMBL" id="JACEEZ010011884">
    <property type="protein sequence ID" value="KAG0721086.1"/>
    <property type="molecule type" value="Genomic_DNA"/>
</dbReference>
<feature type="compositionally biased region" description="Basic and acidic residues" evidence="1">
    <location>
        <begin position="1"/>
        <end position="14"/>
    </location>
</feature>
<protein>
    <submittedName>
        <fullName evidence="2">Uncharacterized protein</fullName>
    </submittedName>
</protein>
<dbReference type="OrthoDB" id="6753017at2759"/>
<organism evidence="2 3">
    <name type="scientific">Chionoecetes opilio</name>
    <name type="common">Atlantic snow crab</name>
    <name type="synonym">Cancer opilio</name>
    <dbReference type="NCBI Taxonomy" id="41210"/>
    <lineage>
        <taxon>Eukaryota</taxon>
        <taxon>Metazoa</taxon>
        <taxon>Ecdysozoa</taxon>
        <taxon>Arthropoda</taxon>
        <taxon>Crustacea</taxon>
        <taxon>Multicrustacea</taxon>
        <taxon>Malacostraca</taxon>
        <taxon>Eumalacostraca</taxon>
        <taxon>Eucarida</taxon>
        <taxon>Decapoda</taxon>
        <taxon>Pleocyemata</taxon>
        <taxon>Brachyura</taxon>
        <taxon>Eubrachyura</taxon>
        <taxon>Majoidea</taxon>
        <taxon>Majidae</taxon>
        <taxon>Chionoecetes</taxon>
    </lineage>
</organism>
<comment type="caution">
    <text evidence="2">The sequence shown here is derived from an EMBL/GenBank/DDBJ whole genome shotgun (WGS) entry which is preliminary data.</text>
</comment>
<sequence length="429" mass="48479">MERGDEPRSQEVARDSSGGLKPPSLEPQPGDPQPGDPGHHTPGSKRLGVLQLRSPMPRAATDYWRSPQHRHSRGIVFRREARFSRCFCSTTRSRRRFFLLQQLLPLRRSWKCGDVRTFRRSDVSDDMAETGGHTDAEECFFETVYNCGVGKLIQSSRIDTILAASNLRQDDIRLRKELSDGSSTVRCHKNCVSKYISPSTLNKLGKRMPKEETNEDSNAGPKRLRSNIGGDVLDFQKHCWFCHDITPCILLNEYVPKVPQQYRVPASRVTTDKMGDGETYKQYLLDLCEKRGDELGRIVRNRIIGAPSDLHMADAKYHRSCNANFHRDAHRTTMIDSKGSADDQAFAETVHVLGCDRSKVWNSLDVEAVYADKGGSVMSRRVLVENVIQHFAENMLALHSPGVATLLVFRKHVATNLRLVDDDQNGDMD</sequence>
<feature type="compositionally biased region" description="Pro residues" evidence="1">
    <location>
        <begin position="24"/>
        <end position="35"/>
    </location>
</feature>
<gene>
    <name evidence="2" type="ORF">GWK47_047173</name>
</gene>
<evidence type="ECO:0000313" key="2">
    <source>
        <dbReference type="EMBL" id="KAG0721086.1"/>
    </source>
</evidence>
<feature type="region of interest" description="Disordered" evidence="1">
    <location>
        <begin position="204"/>
        <end position="223"/>
    </location>
</feature>
<reference evidence="2" key="1">
    <citation type="submission" date="2020-07" db="EMBL/GenBank/DDBJ databases">
        <title>The High-quality genome of the commercially important snow crab, Chionoecetes opilio.</title>
        <authorList>
            <person name="Jeong J.-H."/>
            <person name="Ryu S."/>
        </authorList>
    </citation>
    <scope>NUCLEOTIDE SEQUENCE</scope>
    <source>
        <strain evidence="2">MADBK_172401_WGS</strain>
        <tissue evidence="2">Digestive gland</tissue>
    </source>
</reference>
<name>A0A8J4YCA0_CHIOP</name>